<keyword evidence="5" id="KW-0479">Metal-binding</keyword>
<dbReference type="InterPro" id="IPR050092">
    <property type="entry name" value="RNase_H"/>
</dbReference>
<reference evidence="9" key="1">
    <citation type="submission" date="2022-10" db="EMBL/GenBank/DDBJ databases">
        <title>Tapping the CABI collections for fungal endophytes: first genome assemblies for Collariella, Neodidymelliopsis, Ascochyta clinopodiicola, Didymella pomorum, Didymosphaeria variabile, Neocosmospora piperis and Neocucurbitaria cava.</title>
        <authorList>
            <person name="Hill R."/>
        </authorList>
    </citation>
    <scope>NUCLEOTIDE SEQUENCE</scope>
    <source>
        <strain evidence="9">IMI 360193</strain>
    </source>
</reference>
<keyword evidence="4" id="KW-0540">Nuclease</keyword>
<dbReference type="AlphaFoldDB" id="A0A9W9BV15"/>
<feature type="domain" description="RNase H type-1" evidence="8">
    <location>
        <begin position="57"/>
        <end position="214"/>
    </location>
</feature>
<dbReference type="GO" id="GO:0046872">
    <property type="term" value="F:metal ion binding"/>
    <property type="evidence" value="ECO:0007669"/>
    <property type="project" value="UniProtKB-KW"/>
</dbReference>
<keyword evidence="7" id="KW-0378">Hydrolase</keyword>
<dbReference type="PANTHER" id="PTHR10642">
    <property type="entry name" value="RIBONUCLEASE H1"/>
    <property type="match status" value="1"/>
</dbReference>
<dbReference type="PROSITE" id="PS50879">
    <property type="entry name" value="RNASE_H_1"/>
    <property type="match status" value="1"/>
</dbReference>
<dbReference type="SUPFAM" id="SSF53098">
    <property type="entry name" value="Ribonuclease H-like"/>
    <property type="match status" value="1"/>
</dbReference>
<dbReference type="EMBL" id="JAPEUV010000171">
    <property type="protein sequence ID" value="KAJ4330922.1"/>
    <property type="molecule type" value="Genomic_DNA"/>
</dbReference>
<keyword evidence="6" id="KW-0255">Endonuclease</keyword>
<protein>
    <recommendedName>
        <fullName evidence="3">ribonuclease H</fullName>
        <ecNumber evidence="3">3.1.26.4</ecNumber>
    </recommendedName>
</protein>
<dbReference type="Proteomes" id="UP001140562">
    <property type="component" value="Unassembled WGS sequence"/>
</dbReference>
<evidence type="ECO:0000313" key="10">
    <source>
        <dbReference type="Proteomes" id="UP001140562"/>
    </source>
</evidence>
<evidence type="ECO:0000256" key="1">
    <source>
        <dbReference type="ARBA" id="ARBA00000077"/>
    </source>
</evidence>
<dbReference type="GO" id="GO:0003676">
    <property type="term" value="F:nucleic acid binding"/>
    <property type="evidence" value="ECO:0007669"/>
    <property type="project" value="InterPro"/>
</dbReference>
<dbReference type="PANTHER" id="PTHR10642:SF26">
    <property type="entry name" value="RIBONUCLEASE H1"/>
    <property type="match status" value="1"/>
</dbReference>
<dbReference type="OrthoDB" id="245563at2759"/>
<dbReference type="EC" id="3.1.26.4" evidence="3"/>
<keyword evidence="10" id="KW-1185">Reference proteome</keyword>
<comment type="similarity">
    <text evidence="2">Belongs to the RNase H family.</text>
</comment>
<dbReference type="InterPro" id="IPR012337">
    <property type="entry name" value="RNaseH-like_sf"/>
</dbReference>
<comment type="catalytic activity">
    <reaction evidence="1">
        <text>Endonucleolytic cleavage to 5'-phosphomonoester.</text>
        <dbReference type="EC" id="3.1.26.4"/>
    </reaction>
</comment>
<dbReference type="Pfam" id="PF00075">
    <property type="entry name" value="RNase_H"/>
    <property type="match status" value="1"/>
</dbReference>
<sequence length="215" mass="23747">MAFTYNEYGEEIHRLFVPADDPGRSRIPSTDLVVYNTDKQLLQLQSQAAGPSPVYRDEFTLVVYIDGACRGNGTPQARASYGVYFGPHSPYNANGLLPTTVPQSSTCAEIEALAAALNIIRELCTNDLKLMFIKIATDSKFLVDAMTLHIEGWIEDGGLGSRGKKVIHYERMKELHELLDDMEYSDDGGMIVQFWHVDRSLNEGADALANAALDA</sequence>
<dbReference type="GO" id="GO:0004523">
    <property type="term" value="F:RNA-DNA hybrid ribonuclease activity"/>
    <property type="evidence" value="ECO:0007669"/>
    <property type="project" value="UniProtKB-EC"/>
</dbReference>
<dbReference type="InterPro" id="IPR036397">
    <property type="entry name" value="RNaseH_sf"/>
</dbReference>
<accession>A0A9W9BV15</accession>
<name>A0A9W9BV15_9PLEO</name>
<comment type="caution">
    <text evidence="9">The sequence shown here is derived from an EMBL/GenBank/DDBJ whole genome shotgun (WGS) entry which is preliminary data.</text>
</comment>
<evidence type="ECO:0000259" key="8">
    <source>
        <dbReference type="PROSITE" id="PS50879"/>
    </source>
</evidence>
<evidence type="ECO:0000256" key="4">
    <source>
        <dbReference type="ARBA" id="ARBA00022722"/>
    </source>
</evidence>
<gene>
    <name evidence="9" type="ORF">N0V87_009596</name>
</gene>
<evidence type="ECO:0000256" key="3">
    <source>
        <dbReference type="ARBA" id="ARBA00012180"/>
    </source>
</evidence>
<dbReference type="GO" id="GO:0043137">
    <property type="term" value="P:DNA replication, removal of RNA primer"/>
    <property type="evidence" value="ECO:0007669"/>
    <property type="project" value="TreeGrafter"/>
</dbReference>
<evidence type="ECO:0000313" key="9">
    <source>
        <dbReference type="EMBL" id="KAJ4330922.1"/>
    </source>
</evidence>
<dbReference type="Gene3D" id="3.30.420.10">
    <property type="entry name" value="Ribonuclease H-like superfamily/Ribonuclease H"/>
    <property type="match status" value="1"/>
</dbReference>
<evidence type="ECO:0000256" key="6">
    <source>
        <dbReference type="ARBA" id="ARBA00022759"/>
    </source>
</evidence>
<organism evidence="9 10">
    <name type="scientific">Didymella glomerata</name>
    <dbReference type="NCBI Taxonomy" id="749621"/>
    <lineage>
        <taxon>Eukaryota</taxon>
        <taxon>Fungi</taxon>
        <taxon>Dikarya</taxon>
        <taxon>Ascomycota</taxon>
        <taxon>Pezizomycotina</taxon>
        <taxon>Dothideomycetes</taxon>
        <taxon>Pleosporomycetidae</taxon>
        <taxon>Pleosporales</taxon>
        <taxon>Pleosporineae</taxon>
        <taxon>Didymellaceae</taxon>
        <taxon>Didymella</taxon>
    </lineage>
</organism>
<dbReference type="InterPro" id="IPR002156">
    <property type="entry name" value="RNaseH_domain"/>
</dbReference>
<evidence type="ECO:0000256" key="5">
    <source>
        <dbReference type="ARBA" id="ARBA00022723"/>
    </source>
</evidence>
<evidence type="ECO:0000256" key="7">
    <source>
        <dbReference type="ARBA" id="ARBA00022801"/>
    </source>
</evidence>
<proteinExistence type="inferred from homology"/>
<evidence type="ECO:0000256" key="2">
    <source>
        <dbReference type="ARBA" id="ARBA00005300"/>
    </source>
</evidence>